<dbReference type="InterPro" id="IPR025743">
    <property type="entry name" value="TssM1_N"/>
</dbReference>
<dbReference type="InterPro" id="IPR053156">
    <property type="entry name" value="T6SS_TssM-like"/>
</dbReference>
<protein>
    <recommendedName>
        <fullName evidence="3">Type VI secretion system component TssM1 N-terminal domain-containing protein</fullName>
    </recommendedName>
</protein>
<accession>A0AA41URK3</accession>
<keyword evidence="2" id="KW-1133">Transmembrane helix</keyword>
<feature type="region of interest" description="Disordered" evidence="1">
    <location>
        <begin position="1142"/>
        <end position="1177"/>
    </location>
</feature>
<evidence type="ECO:0000256" key="2">
    <source>
        <dbReference type="SAM" id="Phobius"/>
    </source>
</evidence>
<feature type="transmembrane region" description="Helical" evidence="2">
    <location>
        <begin position="39"/>
        <end position="60"/>
    </location>
</feature>
<dbReference type="PANTHER" id="PTHR36153:SF1">
    <property type="entry name" value="TYPE VI SECRETION SYSTEM COMPONENT TSSM1"/>
    <property type="match status" value="1"/>
</dbReference>
<evidence type="ECO:0000313" key="4">
    <source>
        <dbReference type="EMBL" id="MCJ8502438.1"/>
    </source>
</evidence>
<comment type="caution">
    <text evidence="4">The sequence shown here is derived from an EMBL/GenBank/DDBJ whole genome shotgun (WGS) entry which is preliminary data.</text>
</comment>
<organism evidence="4 5">
    <name type="scientific">Desulfatitalea alkaliphila</name>
    <dbReference type="NCBI Taxonomy" id="2929485"/>
    <lineage>
        <taxon>Bacteria</taxon>
        <taxon>Pseudomonadati</taxon>
        <taxon>Thermodesulfobacteriota</taxon>
        <taxon>Desulfobacteria</taxon>
        <taxon>Desulfobacterales</taxon>
        <taxon>Desulfosarcinaceae</taxon>
        <taxon>Desulfatitalea</taxon>
    </lineage>
</organism>
<sequence length="1177" mass="131390">MARLLMTALKISLLLLLALAVGFGALLLADHQGWPRWTVAVALVGLLFLVVLVLLLRRYYYRRREAKFVRRVVTQDQQAIDAAPLHERRRLVALQERWATAVATLRASQLRHRGDPLYRLPWFMIFGESGSGKSTAVAHARLKNILTDAGPTGGIAGTQNCDWWFFEKAVVLDAAGRYAVPVADEDRGEWERFLVLLAKYRRKEPLNGLIVTLPADRLLAGDLDALADYGRSLRLRIDQLMRVLGAKFPVYLLLTKIDLVPGLTAMAELLPDERRSQALGLLSAAEQGDPRVFVDAAIADVSRRLKALRLRLAAPVGKAAGRAVLFPDEFERLAPAIRAFVDGAFHENPYQETPFLRGFFISSGRQSGLVRSGVLGGLESFKERQWQLPDTGRGLFLRDFFDAILPRDRSGFRLLGEYRSWRQATANLALTAWLLLLLTAIGLAGFSYMHIRQVMAPVHADFNRPPELGGDLARDLVTLGLLRDRIVEMEQRLHHRIRLDMGFNQGRQALRGLKRAYNQWFRTHVLDPTDAAMRDRIITLGSHARDDTALAYLEYLVWRVNALASPRAGSSDAPGPAQAGSLQALALVLGEHLPYVTAYFPDMYRSYAMWEADAGRLERERLEMQAWANRIIELEGRDLHWLVDWADSRITLMPITLDDFWPGPGRVAHVPRVSGAFTVQGKGEIERLVAQLGRVATDRAVFDKRVRTFWDAYARQFEAQWSAFARGFGQGRDKLLTRDGWLGTGAAMATLDNPYFRLIARMDEEFDAIRALRPQDHLARLAREYTYIANSYQAAQAKATLKTTIAAKVQRLEAHLDRLDKSLAASDEFSEYMKALDGFVTVNATPNTAYRFALDHYGQSAGDGTDSPVVQALAAAKQIRSLLGHDPAVEAPFWALLEGPLDFLVDLATFEAACTVNDLWQSQVVARTARMPENALWPALFGEQGLVEAFVAASAQPFLRRTRNGWRPEAWLGRAFPFQQPFLAFLDQGALRRQQLQPSYTVSLAGRPTNVNPEARSEPYQTRLTLQCAGGLQTLDNFNAPSALDFVWEPATCDHVTLTIFFEAFTLTHAWRGQWGFRDFLRAFRDGREVFTPADFPQQKGALDNLGVRFVQVNYTIRNAEPVLVLETYPALQVPDKAAHCWPGPTAGPGPDPQTGRATVTQGSPGTSAIGKKGVAP</sequence>
<reference evidence="4" key="1">
    <citation type="submission" date="2022-04" db="EMBL/GenBank/DDBJ databases">
        <title>Desulfatitalea alkaliphila sp. nov., a novel anaerobic sulfate-reducing bacterium isolated from terrestrial mud volcano, Taman Peninsula, Russia.</title>
        <authorList>
            <person name="Khomyakova M.A."/>
            <person name="Merkel A.Y."/>
            <person name="Slobodkin A.I."/>
        </authorList>
    </citation>
    <scope>NUCLEOTIDE SEQUENCE</scope>
    <source>
        <strain evidence="4">M08but</strain>
    </source>
</reference>
<dbReference type="EMBL" id="JALJRB010000026">
    <property type="protein sequence ID" value="MCJ8502438.1"/>
    <property type="molecule type" value="Genomic_DNA"/>
</dbReference>
<dbReference type="PANTHER" id="PTHR36153">
    <property type="entry name" value="INNER MEMBRANE PROTEIN-RELATED"/>
    <property type="match status" value="1"/>
</dbReference>
<evidence type="ECO:0000313" key="5">
    <source>
        <dbReference type="Proteomes" id="UP001165427"/>
    </source>
</evidence>
<dbReference type="Pfam" id="PF14331">
    <property type="entry name" value="IcmF-related_N"/>
    <property type="match status" value="1"/>
</dbReference>
<feature type="transmembrane region" description="Helical" evidence="2">
    <location>
        <begin position="428"/>
        <end position="449"/>
    </location>
</feature>
<name>A0AA41URK3_9BACT</name>
<proteinExistence type="predicted"/>
<dbReference type="Proteomes" id="UP001165427">
    <property type="component" value="Unassembled WGS sequence"/>
</dbReference>
<feature type="domain" description="Type VI secretion system component TssM1 N-terminal" evidence="3">
    <location>
        <begin position="184"/>
        <end position="432"/>
    </location>
</feature>
<keyword evidence="2" id="KW-0472">Membrane</keyword>
<dbReference type="RefSeq" id="WP_246913215.1">
    <property type="nucleotide sequence ID" value="NZ_JALJRB010000026.1"/>
</dbReference>
<dbReference type="InterPro" id="IPR027417">
    <property type="entry name" value="P-loop_NTPase"/>
</dbReference>
<keyword evidence="5" id="KW-1185">Reference proteome</keyword>
<evidence type="ECO:0000259" key="3">
    <source>
        <dbReference type="Pfam" id="PF14331"/>
    </source>
</evidence>
<dbReference type="AlphaFoldDB" id="A0AA41URK3"/>
<evidence type="ECO:0000256" key="1">
    <source>
        <dbReference type="SAM" id="MobiDB-lite"/>
    </source>
</evidence>
<gene>
    <name evidence="4" type="ORF">MRX98_17810</name>
</gene>
<feature type="compositionally biased region" description="Polar residues" evidence="1">
    <location>
        <begin position="1156"/>
        <end position="1167"/>
    </location>
</feature>
<keyword evidence="2" id="KW-0812">Transmembrane</keyword>
<dbReference type="SUPFAM" id="SSF52540">
    <property type="entry name" value="P-loop containing nucleoside triphosphate hydrolases"/>
    <property type="match status" value="1"/>
</dbReference>